<name>A0A542SPY2_9MICO</name>
<comment type="caution">
    <text evidence="1">The sequence shown here is derived from an EMBL/GenBank/DDBJ whole genome shotgun (WGS) entry which is preliminary data.</text>
</comment>
<sequence>MPIHADTAPSWLLTGWVRACHAEGATVSDAALLATAHDLLVLWDDPSRKYHCITHLIDVLRRVDELAQEAHDANAVRLAAWYHGAVFTADSVSAYENRAGENSAASANLAREQLAALGVPGANIERVAELVHAVHQQAGGAGPKDSDANVLLDADLAVLAESPQRYRAYMTAIRDEYCDIPEDDYITTRLRILEKIQGRKRIFLSPGAAAWEKQARENLEAEIVRLRAKLKK</sequence>
<organism evidence="1 2">
    <name type="scientific">Rarobacter incanus</name>
    <dbReference type="NCBI Taxonomy" id="153494"/>
    <lineage>
        <taxon>Bacteria</taxon>
        <taxon>Bacillati</taxon>
        <taxon>Actinomycetota</taxon>
        <taxon>Actinomycetes</taxon>
        <taxon>Micrococcales</taxon>
        <taxon>Rarobacteraceae</taxon>
        <taxon>Rarobacter</taxon>
    </lineage>
</organism>
<gene>
    <name evidence="1" type="ORF">FB389_0994</name>
</gene>
<evidence type="ECO:0000313" key="1">
    <source>
        <dbReference type="EMBL" id="TQK76327.1"/>
    </source>
</evidence>
<dbReference type="EMBL" id="VFNV01000001">
    <property type="protein sequence ID" value="TQK76327.1"/>
    <property type="molecule type" value="Genomic_DNA"/>
</dbReference>
<dbReference type="Gene3D" id="1.10.3210.10">
    <property type="entry name" value="Hypothetical protein af1432"/>
    <property type="match status" value="1"/>
</dbReference>
<accession>A0A542SPY2</accession>
<proteinExistence type="predicted"/>
<dbReference type="PANTHER" id="PTHR21174:SF0">
    <property type="entry name" value="HD PHOSPHOHYDROLASE FAMILY PROTEIN-RELATED"/>
    <property type="match status" value="1"/>
</dbReference>
<dbReference type="Proteomes" id="UP000316181">
    <property type="component" value="Unassembled WGS sequence"/>
</dbReference>
<dbReference type="InterPro" id="IPR009218">
    <property type="entry name" value="HD_phosphohydro"/>
</dbReference>
<keyword evidence="1" id="KW-0378">Hydrolase</keyword>
<keyword evidence="2" id="KW-1185">Reference proteome</keyword>
<dbReference type="PANTHER" id="PTHR21174">
    <property type="match status" value="1"/>
</dbReference>
<dbReference type="PIRSF" id="PIRSF035170">
    <property type="entry name" value="HD_phosphohydro"/>
    <property type="match status" value="1"/>
</dbReference>
<dbReference type="GO" id="GO:0016787">
    <property type="term" value="F:hydrolase activity"/>
    <property type="evidence" value="ECO:0007669"/>
    <property type="project" value="UniProtKB-KW"/>
</dbReference>
<reference evidence="1 2" key="1">
    <citation type="submission" date="2019-06" db="EMBL/GenBank/DDBJ databases">
        <title>Sequencing the genomes of 1000 actinobacteria strains.</title>
        <authorList>
            <person name="Klenk H.-P."/>
        </authorList>
    </citation>
    <scope>NUCLEOTIDE SEQUENCE [LARGE SCALE GENOMIC DNA]</scope>
    <source>
        <strain evidence="1 2">DSM 10596</strain>
    </source>
</reference>
<dbReference type="SUPFAM" id="SSF109604">
    <property type="entry name" value="HD-domain/PDEase-like"/>
    <property type="match status" value="1"/>
</dbReference>
<dbReference type="AlphaFoldDB" id="A0A542SPY2"/>
<evidence type="ECO:0000313" key="2">
    <source>
        <dbReference type="Proteomes" id="UP000316181"/>
    </source>
</evidence>
<protein>
    <submittedName>
        <fullName evidence="1">Putative metal-dependent HD superfamily phosphohydrolase</fullName>
    </submittedName>
</protein>
<dbReference type="RefSeq" id="WP_246043524.1">
    <property type="nucleotide sequence ID" value="NZ_BAAATB010000002.1"/>
</dbReference>